<feature type="compositionally biased region" description="Basic and acidic residues" evidence="1">
    <location>
        <begin position="30"/>
        <end position="43"/>
    </location>
</feature>
<feature type="region of interest" description="Disordered" evidence="1">
    <location>
        <begin position="1"/>
        <end position="57"/>
    </location>
</feature>
<evidence type="ECO:0000313" key="2">
    <source>
        <dbReference type="EMBL" id="CAG9580216.1"/>
    </source>
</evidence>
<keyword evidence="3" id="KW-1185">Reference proteome</keyword>
<reference evidence="2" key="1">
    <citation type="submission" date="2021-09" db="EMBL/GenBank/DDBJ databases">
        <authorList>
            <person name="Martin H S."/>
        </authorList>
    </citation>
    <scope>NUCLEOTIDE SEQUENCE</scope>
</reference>
<accession>A0A8J2RFW6</accession>
<name>A0A8J2RFW6_9NEOP</name>
<dbReference type="EMBL" id="CAKASE010000079">
    <property type="protein sequence ID" value="CAG9580216.1"/>
    <property type="molecule type" value="Genomic_DNA"/>
</dbReference>
<gene>
    <name evidence="2" type="ORF">DCHRY22_LOCUS13575</name>
</gene>
<dbReference type="AlphaFoldDB" id="A0A8J2RFW6"/>
<evidence type="ECO:0000313" key="3">
    <source>
        <dbReference type="Proteomes" id="UP000789524"/>
    </source>
</evidence>
<protein>
    <submittedName>
        <fullName evidence="2">(African queen) hypothetical protein</fullName>
    </submittedName>
</protein>
<sequence length="112" mass="12639">MRRRDLRRTVTGVGTRKTDTQGEGPTLTYRENERSRSRRRATDDPPPPPGSPTAGEGVFREIASEAWLTTVEWPINTLYTYTYLHVLRSAGRTIWSALCTLESPRVEPGAVH</sequence>
<organism evidence="2 3">
    <name type="scientific">Danaus chrysippus</name>
    <name type="common">African queen</name>
    <dbReference type="NCBI Taxonomy" id="151541"/>
    <lineage>
        <taxon>Eukaryota</taxon>
        <taxon>Metazoa</taxon>
        <taxon>Ecdysozoa</taxon>
        <taxon>Arthropoda</taxon>
        <taxon>Hexapoda</taxon>
        <taxon>Insecta</taxon>
        <taxon>Pterygota</taxon>
        <taxon>Neoptera</taxon>
        <taxon>Endopterygota</taxon>
        <taxon>Lepidoptera</taxon>
        <taxon>Glossata</taxon>
        <taxon>Ditrysia</taxon>
        <taxon>Papilionoidea</taxon>
        <taxon>Nymphalidae</taxon>
        <taxon>Danainae</taxon>
        <taxon>Danaini</taxon>
        <taxon>Danaina</taxon>
        <taxon>Danaus</taxon>
        <taxon>Anosia</taxon>
    </lineage>
</organism>
<dbReference type="Proteomes" id="UP000789524">
    <property type="component" value="Unassembled WGS sequence"/>
</dbReference>
<comment type="caution">
    <text evidence="2">The sequence shown here is derived from an EMBL/GenBank/DDBJ whole genome shotgun (WGS) entry which is preliminary data.</text>
</comment>
<evidence type="ECO:0000256" key="1">
    <source>
        <dbReference type="SAM" id="MobiDB-lite"/>
    </source>
</evidence>
<proteinExistence type="predicted"/>